<accession>A0ABQ1FZN7</accession>
<comment type="caution">
    <text evidence="1">The sequence shown here is derived from an EMBL/GenBank/DDBJ whole genome shotgun (WGS) entry which is preliminary data.</text>
</comment>
<dbReference type="EMBL" id="BMJA01000002">
    <property type="protein sequence ID" value="GGA33771.1"/>
    <property type="molecule type" value="Genomic_DNA"/>
</dbReference>
<dbReference type="Proteomes" id="UP000620046">
    <property type="component" value="Unassembled WGS sequence"/>
</dbReference>
<proteinExistence type="predicted"/>
<evidence type="ECO:0000313" key="2">
    <source>
        <dbReference type="Proteomes" id="UP000620046"/>
    </source>
</evidence>
<gene>
    <name evidence="1" type="ORF">GCM10010981_23400</name>
</gene>
<evidence type="ECO:0000313" key="1">
    <source>
        <dbReference type="EMBL" id="GGA33771.1"/>
    </source>
</evidence>
<protein>
    <submittedName>
        <fullName evidence="1">Uncharacterized protein</fullName>
    </submittedName>
</protein>
<sequence>MGATFAMYRLVKSTRDLLEIGDHLIQAIRARSQGLLSSAKGSTGRNQTRYLVNSASLKPWIRWAEQRTHHREEAVGATDVAH</sequence>
<name>A0ABQ1FZN7_9GAMM</name>
<keyword evidence="2" id="KW-1185">Reference proteome</keyword>
<reference evidence="2" key="1">
    <citation type="journal article" date="2019" name="Int. J. Syst. Evol. Microbiol.">
        <title>The Global Catalogue of Microorganisms (GCM) 10K type strain sequencing project: providing services to taxonomists for standard genome sequencing and annotation.</title>
        <authorList>
            <consortium name="The Broad Institute Genomics Platform"/>
            <consortium name="The Broad Institute Genome Sequencing Center for Infectious Disease"/>
            <person name="Wu L."/>
            <person name="Ma J."/>
        </authorList>
    </citation>
    <scope>NUCLEOTIDE SEQUENCE [LARGE SCALE GENOMIC DNA]</scope>
    <source>
        <strain evidence="2">CGMCC 1.15439</strain>
    </source>
</reference>
<organism evidence="1 2">
    <name type="scientific">Dyella nitratireducens</name>
    <dbReference type="NCBI Taxonomy" id="1849580"/>
    <lineage>
        <taxon>Bacteria</taxon>
        <taxon>Pseudomonadati</taxon>
        <taxon>Pseudomonadota</taxon>
        <taxon>Gammaproteobacteria</taxon>
        <taxon>Lysobacterales</taxon>
        <taxon>Rhodanobacteraceae</taxon>
        <taxon>Dyella</taxon>
    </lineage>
</organism>